<dbReference type="Gene3D" id="1.10.20.10">
    <property type="entry name" value="Histone, subunit A"/>
    <property type="match status" value="1"/>
</dbReference>
<evidence type="ECO:0008006" key="4">
    <source>
        <dbReference type="Google" id="ProtNLM"/>
    </source>
</evidence>
<protein>
    <recommendedName>
        <fullName evidence="4">Bromodomain associated domain-containing protein</fullName>
    </recommendedName>
</protein>
<accession>A0AAV7DYN6</accession>
<organism evidence="2 3">
    <name type="scientific">Aristolochia fimbriata</name>
    <name type="common">White veined hardy Dutchman's pipe vine</name>
    <dbReference type="NCBI Taxonomy" id="158543"/>
    <lineage>
        <taxon>Eukaryota</taxon>
        <taxon>Viridiplantae</taxon>
        <taxon>Streptophyta</taxon>
        <taxon>Embryophyta</taxon>
        <taxon>Tracheophyta</taxon>
        <taxon>Spermatophyta</taxon>
        <taxon>Magnoliopsida</taxon>
        <taxon>Magnoliidae</taxon>
        <taxon>Piperales</taxon>
        <taxon>Aristolochiaceae</taxon>
        <taxon>Aristolochia</taxon>
    </lineage>
</organism>
<feature type="region of interest" description="Disordered" evidence="1">
    <location>
        <begin position="563"/>
        <end position="588"/>
    </location>
</feature>
<proteinExistence type="predicted"/>
<dbReference type="EMBL" id="JAINDJ010000008">
    <property type="protein sequence ID" value="KAG9440193.1"/>
    <property type="molecule type" value="Genomic_DNA"/>
</dbReference>
<dbReference type="PANTHER" id="PTHR37604">
    <property type="entry name" value="TRANSCRIPTION INITIATION FACTOR TFIID SUBUNIT"/>
    <property type="match status" value="1"/>
</dbReference>
<keyword evidence="3" id="KW-1185">Reference proteome</keyword>
<dbReference type="GO" id="GO:0046982">
    <property type="term" value="F:protein heterodimerization activity"/>
    <property type="evidence" value="ECO:0007669"/>
    <property type="project" value="InterPro"/>
</dbReference>
<dbReference type="InterPro" id="IPR009072">
    <property type="entry name" value="Histone-fold"/>
</dbReference>
<dbReference type="AlphaFoldDB" id="A0AAV7DYN6"/>
<evidence type="ECO:0000313" key="2">
    <source>
        <dbReference type="EMBL" id="KAG9440193.1"/>
    </source>
</evidence>
<sequence>MALLGDDGRGFELARKLEQCGVWRSWLGDSAYPAFVPFLSSPALWESFMRVDESKSRAQVRLQLRARALIYDKATVSLFLRSDTSSAAVPSNINPAYLQLHADDIYFPLNGDLNDGIQHHQNPNQPSLLHSKTQSRAPFSPPRLNEHSFDRASNVGSRYSEPELRETWYDQSIEKYRNNKQFVFPSRDQESLKRTPEGMSQYLRHCERHKRSRQAFKEDLGFNKAVLENGSHMTANVVCGVSSSEEEEICFFPEVMFPSNCVPDSAPGPAKRHENYQKTEFYGVLDNLPLMTSRSAAMIERFGIKPEYLRMDVGRSKCRGKNGLEGKQKSLCQDQATQMSRKIIARVLTSVGLEGATEASMEVLSQFLCCHIGKLGRTLKVLSDNYRKQCSAIELLKMFLQTVGYGNFGALAEQLKDGTRVVSLQTPQQIRGLQAQHQNPLMQAQIQRQMHMLHPQNLAFQQQWDKLRKRQPSTPRGSTVLNSERDRPMMEVKIENPSEIPMDTSTLASINRQQLQFRQQQLAMANHQAQSSHQFKQLASLQVPQMQQQGMFNARPQPVKVEGFQELMGGDTSSKHDSDDHNRLTSPS</sequence>
<gene>
    <name evidence="2" type="ORF">H6P81_020358</name>
</gene>
<reference evidence="2 3" key="1">
    <citation type="submission" date="2021-07" db="EMBL/GenBank/DDBJ databases">
        <title>The Aristolochia fimbriata genome: insights into angiosperm evolution, floral development and chemical biosynthesis.</title>
        <authorList>
            <person name="Jiao Y."/>
        </authorList>
    </citation>
    <scope>NUCLEOTIDE SEQUENCE [LARGE SCALE GENOMIC DNA]</scope>
    <source>
        <strain evidence="2">IBCAS-2021</strain>
        <tissue evidence="2">Leaf</tissue>
    </source>
</reference>
<feature type="compositionally biased region" description="Polar residues" evidence="1">
    <location>
        <begin position="119"/>
        <end position="137"/>
    </location>
</feature>
<feature type="compositionally biased region" description="Basic and acidic residues" evidence="1">
    <location>
        <begin position="573"/>
        <end position="588"/>
    </location>
</feature>
<evidence type="ECO:0000256" key="1">
    <source>
        <dbReference type="SAM" id="MobiDB-lite"/>
    </source>
</evidence>
<dbReference type="Proteomes" id="UP000825729">
    <property type="component" value="Unassembled WGS sequence"/>
</dbReference>
<dbReference type="PANTHER" id="PTHR37604:SF1">
    <property type="entry name" value="TRANSCRIPTION INITIATION FACTOR TFIID SUBUNIT"/>
    <property type="match status" value="1"/>
</dbReference>
<comment type="caution">
    <text evidence="2">The sequence shown here is derived from an EMBL/GenBank/DDBJ whole genome shotgun (WGS) entry which is preliminary data.</text>
</comment>
<evidence type="ECO:0000313" key="3">
    <source>
        <dbReference type="Proteomes" id="UP000825729"/>
    </source>
</evidence>
<feature type="region of interest" description="Disordered" evidence="1">
    <location>
        <begin position="116"/>
        <end position="148"/>
    </location>
</feature>
<name>A0AAV7DYN6_ARIFI</name>